<evidence type="ECO:0000256" key="3">
    <source>
        <dbReference type="ARBA" id="ARBA00010088"/>
    </source>
</evidence>
<reference evidence="11 12" key="1">
    <citation type="submission" date="2016-10" db="EMBL/GenBank/DDBJ databases">
        <authorList>
            <person name="de Groot N.N."/>
        </authorList>
    </citation>
    <scope>NUCLEOTIDE SEQUENCE [LARGE SCALE GENOMIC DNA]</scope>
    <source>
        <strain evidence="11 12">DSM 18979</strain>
    </source>
</reference>
<dbReference type="GO" id="GO:0004177">
    <property type="term" value="F:aminopeptidase activity"/>
    <property type="evidence" value="ECO:0007669"/>
    <property type="project" value="UniProtKB-KW"/>
</dbReference>
<evidence type="ECO:0000313" key="11">
    <source>
        <dbReference type="EMBL" id="SES98493.1"/>
    </source>
</evidence>
<evidence type="ECO:0000256" key="8">
    <source>
        <dbReference type="ARBA" id="ARBA00022801"/>
    </source>
</evidence>
<evidence type="ECO:0000256" key="5">
    <source>
        <dbReference type="ARBA" id="ARBA00022438"/>
    </source>
</evidence>
<dbReference type="GO" id="GO:0006508">
    <property type="term" value="P:proteolysis"/>
    <property type="evidence" value="ECO:0007669"/>
    <property type="project" value="UniProtKB-KW"/>
</dbReference>
<keyword evidence="8" id="KW-0378">Hydrolase</keyword>
<dbReference type="PANTHER" id="PTHR43722:SF1">
    <property type="entry name" value="PROLINE IMINOPEPTIDASE"/>
    <property type="match status" value="1"/>
</dbReference>
<keyword evidence="5" id="KW-0031">Aminopeptidase</keyword>
<dbReference type="GO" id="GO:0005737">
    <property type="term" value="C:cytoplasm"/>
    <property type="evidence" value="ECO:0007669"/>
    <property type="project" value="UniProtKB-SubCell"/>
</dbReference>
<dbReference type="Gene3D" id="3.40.50.1820">
    <property type="entry name" value="alpha/beta hydrolase"/>
    <property type="match status" value="1"/>
</dbReference>
<keyword evidence="7" id="KW-0645">Protease</keyword>
<dbReference type="SUPFAM" id="SSF53474">
    <property type="entry name" value="alpha/beta-Hydrolases"/>
    <property type="match status" value="1"/>
</dbReference>
<dbReference type="InterPro" id="IPR000073">
    <property type="entry name" value="AB_hydrolase_1"/>
</dbReference>
<dbReference type="OrthoDB" id="53505at2"/>
<sequence length="354" mass="40881">MQFKRIVMMILIFCFVGLTTLTIRYSIATTPAIHNENGIASLEKISIGNVDQSLLIRGKDLSKPVLLFIHGGPGFAEMVFTRHFNADLEDNFIVINWDQRGAGKSFNSKIDEKTMTADQILADTYEVVQYVKDRFQKDKIFIAGHSWGSFLGLTTVKEHPKDFHAYIGIGQLINGNKGEALSYKWTKKMAAEDNNKKAIKELEALEVIDGVYLHGHDEKHVQRKWLWHYRGFLYNLNVSSLYFRLAIAPEYTILDKINYIRGVEFSEDLIGEEWLENLKFDEEIKSLEVPVFFMQGKYDFNTPSELVKKFYDAVDAPMKEYIEFEYSAHSPNFEEPEKFNKVMAEIAEIVLKQQ</sequence>
<evidence type="ECO:0000256" key="7">
    <source>
        <dbReference type="ARBA" id="ARBA00022670"/>
    </source>
</evidence>
<gene>
    <name evidence="11" type="ORF">SAMN05660297_01098</name>
</gene>
<evidence type="ECO:0000256" key="6">
    <source>
        <dbReference type="ARBA" id="ARBA00022490"/>
    </source>
</evidence>
<keyword evidence="12" id="KW-1185">Reference proteome</keyword>
<dbReference type="PRINTS" id="PR00793">
    <property type="entry name" value="PROAMNOPTASE"/>
</dbReference>
<comment type="catalytic activity">
    <reaction evidence="1">
        <text>Release of N-terminal proline from a peptide.</text>
        <dbReference type="EC" id="3.4.11.5"/>
    </reaction>
</comment>
<comment type="subcellular location">
    <subcellularLocation>
        <location evidence="2">Cytoplasm</location>
    </subcellularLocation>
</comment>
<dbReference type="Proteomes" id="UP000199568">
    <property type="component" value="Unassembled WGS sequence"/>
</dbReference>
<protein>
    <recommendedName>
        <fullName evidence="4">prolyl aminopeptidase</fullName>
        <ecNumber evidence="4">3.4.11.5</ecNumber>
    </recommendedName>
    <alternativeName>
        <fullName evidence="9">Prolyl aminopeptidase</fullName>
    </alternativeName>
</protein>
<dbReference type="PANTHER" id="PTHR43722">
    <property type="entry name" value="PROLINE IMINOPEPTIDASE"/>
    <property type="match status" value="1"/>
</dbReference>
<dbReference type="InterPro" id="IPR005944">
    <property type="entry name" value="Pro_iminopeptidase"/>
</dbReference>
<dbReference type="Pfam" id="PF00561">
    <property type="entry name" value="Abhydrolase_1"/>
    <property type="match status" value="1"/>
</dbReference>
<evidence type="ECO:0000313" key="12">
    <source>
        <dbReference type="Proteomes" id="UP000199568"/>
    </source>
</evidence>
<proteinExistence type="inferred from homology"/>
<evidence type="ECO:0000256" key="1">
    <source>
        <dbReference type="ARBA" id="ARBA00001585"/>
    </source>
</evidence>
<dbReference type="EMBL" id="FOHU01000003">
    <property type="protein sequence ID" value="SES98493.1"/>
    <property type="molecule type" value="Genomic_DNA"/>
</dbReference>
<evidence type="ECO:0000256" key="2">
    <source>
        <dbReference type="ARBA" id="ARBA00004496"/>
    </source>
</evidence>
<feature type="domain" description="AB hydrolase-1" evidence="10">
    <location>
        <begin position="64"/>
        <end position="336"/>
    </location>
</feature>
<evidence type="ECO:0000256" key="9">
    <source>
        <dbReference type="ARBA" id="ARBA00029605"/>
    </source>
</evidence>
<dbReference type="RefSeq" id="WP_090440482.1">
    <property type="nucleotide sequence ID" value="NZ_FOHU01000003.1"/>
</dbReference>
<accession>A0A1I0AVQ3</accession>
<dbReference type="InterPro" id="IPR002410">
    <property type="entry name" value="Peptidase_S33"/>
</dbReference>
<evidence type="ECO:0000259" key="10">
    <source>
        <dbReference type="Pfam" id="PF00561"/>
    </source>
</evidence>
<comment type="similarity">
    <text evidence="3">Belongs to the peptidase S33 family.</text>
</comment>
<evidence type="ECO:0000256" key="4">
    <source>
        <dbReference type="ARBA" id="ARBA00012568"/>
    </source>
</evidence>
<keyword evidence="6" id="KW-0963">Cytoplasm</keyword>
<dbReference type="STRING" id="426128.SAMN05660297_01098"/>
<dbReference type="EC" id="3.4.11.5" evidence="4"/>
<dbReference type="InterPro" id="IPR029058">
    <property type="entry name" value="AB_hydrolase_fold"/>
</dbReference>
<organism evidence="11 12">
    <name type="scientific">Natronincola peptidivorans</name>
    <dbReference type="NCBI Taxonomy" id="426128"/>
    <lineage>
        <taxon>Bacteria</taxon>
        <taxon>Bacillati</taxon>
        <taxon>Bacillota</taxon>
        <taxon>Clostridia</taxon>
        <taxon>Peptostreptococcales</taxon>
        <taxon>Natronincolaceae</taxon>
        <taxon>Natronincola</taxon>
    </lineage>
</organism>
<dbReference type="AlphaFoldDB" id="A0A1I0AVQ3"/>
<name>A0A1I0AVQ3_9FIRM</name>